<accession>A0A1F5GFV7</accession>
<keyword evidence="1" id="KW-0472">Membrane</keyword>
<reference evidence="2 3" key="1">
    <citation type="journal article" date="2016" name="Nat. Commun.">
        <title>Thousands of microbial genomes shed light on interconnected biogeochemical processes in an aquifer system.</title>
        <authorList>
            <person name="Anantharaman K."/>
            <person name="Brown C.T."/>
            <person name="Hug L.A."/>
            <person name="Sharon I."/>
            <person name="Castelle C.J."/>
            <person name="Probst A.J."/>
            <person name="Thomas B.C."/>
            <person name="Singh A."/>
            <person name="Wilkins M.J."/>
            <person name="Karaoz U."/>
            <person name="Brodie E.L."/>
            <person name="Williams K.H."/>
            <person name="Hubbard S.S."/>
            <person name="Banfield J.F."/>
        </authorList>
    </citation>
    <scope>NUCLEOTIDE SEQUENCE [LARGE SCALE GENOMIC DNA]</scope>
</reference>
<dbReference type="EMBL" id="MFBF01000034">
    <property type="protein sequence ID" value="OGD90761.1"/>
    <property type="molecule type" value="Genomic_DNA"/>
</dbReference>
<dbReference type="AlphaFoldDB" id="A0A1F5GFV7"/>
<dbReference type="STRING" id="1797716.A3D07_02440"/>
<evidence type="ECO:0000313" key="2">
    <source>
        <dbReference type="EMBL" id="OGD90761.1"/>
    </source>
</evidence>
<feature type="transmembrane region" description="Helical" evidence="1">
    <location>
        <begin position="72"/>
        <end position="95"/>
    </location>
</feature>
<evidence type="ECO:0000256" key="1">
    <source>
        <dbReference type="SAM" id="Phobius"/>
    </source>
</evidence>
<feature type="transmembrane region" description="Helical" evidence="1">
    <location>
        <begin position="40"/>
        <end position="63"/>
    </location>
</feature>
<keyword evidence="1" id="KW-0812">Transmembrane</keyword>
<dbReference type="Proteomes" id="UP000177124">
    <property type="component" value="Unassembled WGS sequence"/>
</dbReference>
<proteinExistence type="predicted"/>
<keyword evidence="1" id="KW-1133">Transmembrane helix</keyword>
<sequence>MLSILLQSLLILTAFAKLPPEIPLFYSKTWGGQMLAPKLYVWILPAITLGIYLLNMLVSRFLLFKDEFLKRALFISGAIVAIAAFLDTSKIISLLV</sequence>
<comment type="caution">
    <text evidence="2">The sequence shown here is derived from an EMBL/GenBank/DDBJ whole genome shotgun (WGS) entry which is preliminary data.</text>
</comment>
<evidence type="ECO:0008006" key="4">
    <source>
        <dbReference type="Google" id="ProtNLM"/>
    </source>
</evidence>
<protein>
    <recommendedName>
        <fullName evidence="4">DUF1648 domain-containing protein</fullName>
    </recommendedName>
</protein>
<name>A0A1F5GFV7_9BACT</name>
<organism evidence="2 3">
    <name type="scientific">Candidatus Curtissbacteria bacterium RIFCSPHIGHO2_02_FULL_42_15</name>
    <dbReference type="NCBI Taxonomy" id="1797716"/>
    <lineage>
        <taxon>Bacteria</taxon>
        <taxon>Candidatus Curtissiibacteriota</taxon>
    </lineage>
</organism>
<evidence type="ECO:0000313" key="3">
    <source>
        <dbReference type="Proteomes" id="UP000177124"/>
    </source>
</evidence>
<gene>
    <name evidence="2" type="ORF">A3D07_02440</name>
</gene>